<keyword evidence="2" id="KW-1185">Reference proteome</keyword>
<dbReference type="Proteomes" id="UP000009183">
    <property type="component" value="Chromosome 18, unordered"/>
</dbReference>
<evidence type="ECO:0000313" key="2">
    <source>
        <dbReference type="Proteomes" id="UP000009183"/>
    </source>
</evidence>
<proteinExistence type="predicted"/>
<name>F6HMZ1_VITVI</name>
<dbReference type="InParanoid" id="F6HMZ1"/>
<gene>
    <name evidence="1" type="ordered locus">VIT_18s0001g04070</name>
</gene>
<evidence type="ECO:0000313" key="1">
    <source>
        <dbReference type="EMBL" id="CCB56046.1"/>
    </source>
</evidence>
<sequence>MEELHHYYNEEIN</sequence>
<dbReference type="EMBL" id="FN595996">
    <property type="protein sequence ID" value="CCB56046.1"/>
    <property type="molecule type" value="Genomic_DNA"/>
</dbReference>
<organism evidence="1 2">
    <name type="scientific">Vitis vinifera</name>
    <name type="common">Grape</name>
    <dbReference type="NCBI Taxonomy" id="29760"/>
    <lineage>
        <taxon>Eukaryota</taxon>
        <taxon>Viridiplantae</taxon>
        <taxon>Streptophyta</taxon>
        <taxon>Embryophyta</taxon>
        <taxon>Tracheophyta</taxon>
        <taxon>Spermatophyta</taxon>
        <taxon>Magnoliopsida</taxon>
        <taxon>eudicotyledons</taxon>
        <taxon>Gunneridae</taxon>
        <taxon>Pentapetalae</taxon>
        <taxon>rosids</taxon>
        <taxon>Vitales</taxon>
        <taxon>Vitaceae</taxon>
        <taxon>Viteae</taxon>
        <taxon>Vitis</taxon>
    </lineage>
</organism>
<accession>F6HMZ1</accession>
<protein>
    <submittedName>
        <fullName evidence="1">Uncharacterized protein</fullName>
    </submittedName>
</protein>
<dbReference type="HOGENOM" id="CLU_3436091_0_0_1"/>
<reference evidence="2" key="1">
    <citation type="journal article" date="2007" name="Nature">
        <title>The grapevine genome sequence suggests ancestral hexaploidization in major angiosperm phyla.</title>
        <authorList>
            <consortium name="The French-Italian Public Consortium for Grapevine Genome Characterization."/>
            <person name="Jaillon O."/>
            <person name="Aury J.-M."/>
            <person name="Noel B."/>
            <person name="Policriti A."/>
            <person name="Clepet C."/>
            <person name="Casagrande A."/>
            <person name="Choisne N."/>
            <person name="Aubourg S."/>
            <person name="Vitulo N."/>
            <person name="Jubin C."/>
            <person name="Vezzi A."/>
            <person name="Legeai F."/>
            <person name="Hugueney P."/>
            <person name="Dasilva C."/>
            <person name="Horner D."/>
            <person name="Mica E."/>
            <person name="Jublot D."/>
            <person name="Poulain J."/>
            <person name="Bruyere C."/>
            <person name="Billault A."/>
            <person name="Segurens B."/>
            <person name="Gouyvenoux M."/>
            <person name="Ugarte E."/>
            <person name="Cattonaro F."/>
            <person name="Anthouard V."/>
            <person name="Vico V."/>
            <person name="Del Fabbro C."/>
            <person name="Alaux M."/>
            <person name="Di Gaspero G."/>
            <person name="Dumas V."/>
            <person name="Felice N."/>
            <person name="Paillard S."/>
            <person name="Juman I."/>
            <person name="Moroldo M."/>
            <person name="Scalabrin S."/>
            <person name="Canaguier A."/>
            <person name="Le Clainche I."/>
            <person name="Malacrida G."/>
            <person name="Durand E."/>
            <person name="Pesole G."/>
            <person name="Laucou V."/>
            <person name="Chatelet P."/>
            <person name="Merdinoglu D."/>
            <person name="Delledonne M."/>
            <person name="Pezzotti M."/>
            <person name="Lecharny A."/>
            <person name="Scarpelli C."/>
            <person name="Artiguenave F."/>
            <person name="Pe M.E."/>
            <person name="Valle G."/>
            <person name="Morgante M."/>
            <person name="Caboche M."/>
            <person name="Adam-Blondon A.-F."/>
            <person name="Weissenbach J."/>
            <person name="Quetier F."/>
            <person name="Wincker P."/>
        </authorList>
    </citation>
    <scope>NUCLEOTIDE SEQUENCE [LARGE SCALE GENOMIC DNA]</scope>
    <source>
        <strain evidence="2">cv. Pinot noir / PN40024</strain>
    </source>
</reference>